<name>A0A976N2B9_9VIRU</name>
<dbReference type="EMBL" id="OM869661">
    <property type="protein sequence ID" value="UPW41762.1"/>
    <property type="molecule type" value="Genomic_DNA"/>
</dbReference>
<sequence>MTCYYPLVALDNPHYKERKGNNRLQIVGSLRNKLDLSSVHSFDEPIDRLERLIYKTVDCETGEIYRPVLIPCGKCIGCRLEKSRNWAIRCSHEAQMVDSSYFITLTYNDYQMPSNSSLDKKHVFEFIKNFRYKFGKDIKYFLAGEYGTLSQRPHYHLILFNVQIPDLEYFKKCNCNTYYTSGLVSDIWKKGYVIIGDVTFESAAYVARYVTKKQYGEQSYDYYGKRIPEFQLQSLRPGIGYSFFKKYYHDIYDHYDKVVCSNGLHIKPPRYYDKLLEIENPALYDKIKNNRLKKSREMIVDNLRDERLFAKETIQNARFQRLIRVYDSFN</sequence>
<evidence type="ECO:0000313" key="2">
    <source>
        <dbReference type="EMBL" id="UPW41762.1"/>
    </source>
</evidence>
<evidence type="ECO:0000259" key="1">
    <source>
        <dbReference type="Pfam" id="PF23343"/>
    </source>
</evidence>
<reference evidence="2" key="1">
    <citation type="submission" date="2022-02" db="EMBL/GenBank/DDBJ databases">
        <title>Towards deciphering the DNA virus diversity associated with rodent species in the families Cricetidae and Heteromyidae.</title>
        <authorList>
            <person name="Lund M."/>
            <person name="Larsen B.B."/>
            <person name="Gryseels S."/>
            <person name="Kraberger S."/>
            <person name="Rowsey D.M."/>
            <person name="Steger L."/>
            <person name="Yule K.M."/>
            <person name="Upham N.S."/>
            <person name="Worobey M."/>
            <person name="Van Doorslaer K."/>
            <person name="Varsani A."/>
        </authorList>
    </citation>
    <scope>NUCLEOTIDE SEQUENCE</scope>
    <source>
        <strain evidence="2">NeonRodF7_15</strain>
    </source>
</reference>
<protein>
    <submittedName>
        <fullName evidence="2">Replication initiator protein</fullName>
    </submittedName>
</protein>
<dbReference type="InterPro" id="IPR056906">
    <property type="entry name" value="ORF2/G2P_dom"/>
</dbReference>
<proteinExistence type="predicted"/>
<feature type="domain" description="Replication-associated protein ORF2/G2P" evidence="1">
    <location>
        <begin position="101"/>
        <end position="214"/>
    </location>
</feature>
<organism evidence="2">
    <name type="scientific">Peromfec virus RodF7_15</name>
    <dbReference type="NCBI Taxonomy" id="2929350"/>
    <lineage>
        <taxon>Viruses</taxon>
        <taxon>Monodnaviria</taxon>
        <taxon>Sangervirae</taxon>
        <taxon>Phixviricota</taxon>
        <taxon>Malgrandaviricetes</taxon>
        <taxon>Petitvirales</taxon>
        <taxon>Microviridae</taxon>
    </lineage>
</organism>
<accession>A0A976N2B9</accession>
<dbReference type="Pfam" id="PF23343">
    <property type="entry name" value="REP_ORF2-G2P"/>
    <property type="match status" value="1"/>
</dbReference>